<sequence length="312" mass="34386">MVLSCSHSQPAPEDRIQFENTPIVAFIPGPNKPKPSCFQQCMEEIADMLQRLEAGFPVTVNGERVRCRVFVIHGGGDYPALNSLTNMRGVNAWFPCVYCYIPGIRQARDGFNTFYPAHTQPYELAPNGNRAASNPPVQERPVLWGKWQDGPEVDCFPPNLHKRTDEWYNFHIGEIALLAGNRQGQEDIGKACGLNGPAAFDTLLLCKNPSTYAVVDPFHLICENVIPNLCKIFCGTLKPMGPAEHLCHSSSQRTTSSSSTCAWHSMASTSHLHLVAARKNLGVNGKDPNGSYLGCYMLSHCIITHGARMKTS</sequence>
<accession>A0A1Y2I4P9</accession>
<dbReference type="STRING" id="765915.A0A1Y2I4P9"/>
<evidence type="ECO:0000313" key="1">
    <source>
        <dbReference type="EMBL" id="ORZ41254.1"/>
    </source>
</evidence>
<evidence type="ECO:0000313" key="2">
    <source>
        <dbReference type="Proteomes" id="UP000193411"/>
    </source>
</evidence>
<name>A0A1Y2I4P9_9FUNG</name>
<keyword evidence="2" id="KW-1185">Reference proteome</keyword>
<reference evidence="1 2" key="1">
    <citation type="submission" date="2016-07" db="EMBL/GenBank/DDBJ databases">
        <title>Pervasive Adenine N6-methylation of Active Genes in Fungi.</title>
        <authorList>
            <consortium name="DOE Joint Genome Institute"/>
            <person name="Mondo S.J."/>
            <person name="Dannebaum R.O."/>
            <person name="Kuo R.C."/>
            <person name="Labutti K."/>
            <person name="Haridas S."/>
            <person name="Kuo A."/>
            <person name="Salamov A."/>
            <person name="Ahrendt S.R."/>
            <person name="Lipzen A."/>
            <person name="Sullivan W."/>
            <person name="Andreopoulos W.B."/>
            <person name="Clum A."/>
            <person name="Lindquist E."/>
            <person name="Daum C."/>
            <person name="Ramamoorthy G.K."/>
            <person name="Gryganskyi A."/>
            <person name="Culley D."/>
            <person name="Magnuson J.K."/>
            <person name="James T.Y."/>
            <person name="O'Malley M.A."/>
            <person name="Stajich J.E."/>
            <person name="Spatafora J.W."/>
            <person name="Visel A."/>
            <person name="Grigoriev I.V."/>
        </authorList>
    </citation>
    <scope>NUCLEOTIDE SEQUENCE [LARGE SCALE GENOMIC DNA]</scope>
    <source>
        <strain evidence="1 2">PL171</strain>
    </source>
</reference>
<dbReference type="EMBL" id="MCFL01000001">
    <property type="protein sequence ID" value="ORZ41254.1"/>
    <property type="molecule type" value="Genomic_DNA"/>
</dbReference>
<dbReference type="OrthoDB" id="2404451at2759"/>
<dbReference type="Proteomes" id="UP000193411">
    <property type="component" value="Unassembled WGS sequence"/>
</dbReference>
<gene>
    <name evidence="1" type="ORF">BCR44DRAFT_1002340</name>
</gene>
<organism evidence="1 2">
    <name type="scientific">Catenaria anguillulae PL171</name>
    <dbReference type="NCBI Taxonomy" id="765915"/>
    <lineage>
        <taxon>Eukaryota</taxon>
        <taxon>Fungi</taxon>
        <taxon>Fungi incertae sedis</taxon>
        <taxon>Blastocladiomycota</taxon>
        <taxon>Blastocladiomycetes</taxon>
        <taxon>Blastocladiales</taxon>
        <taxon>Catenariaceae</taxon>
        <taxon>Catenaria</taxon>
    </lineage>
</organism>
<proteinExistence type="predicted"/>
<dbReference type="AlphaFoldDB" id="A0A1Y2I4P9"/>
<comment type="caution">
    <text evidence="1">The sequence shown here is derived from an EMBL/GenBank/DDBJ whole genome shotgun (WGS) entry which is preliminary data.</text>
</comment>
<protein>
    <submittedName>
        <fullName evidence="1">Uncharacterized protein</fullName>
    </submittedName>
</protein>